<keyword evidence="3" id="KW-1185">Reference proteome</keyword>
<name>A0ABS8CND3_9RHOB</name>
<keyword evidence="1" id="KW-0812">Transmembrane</keyword>
<gene>
    <name evidence="2" type="ORF">H0485_12920</name>
</gene>
<dbReference type="PANTHER" id="PTHR40115">
    <property type="entry name" value="INNER MEMBRANE PROTEIN WITH PEPSY TM HELIX"/>
    <property type="match status" value="1"/>
</dbReference>
<feature type="transmembrane region" description="Helical" evidence="1">
    <location>
        <begin position="159"/>
        <end position="182"/>
    </location>
</feature>
<dbReference type="Proteomes" id="UP001198571">
    <property type="component" value="Unassembled WGS sequence"/>
</dbReference>
<proteinExistence type="predicted"/>
<organism evidence="2 3">
    <name type="scientific">Pseudogemmobacter faecipullorum</name>
    <dbReference type="NCBI Taxonomy" id="2755041"/>
    <lineage>
        <taxon>Bacteria</taxon>
        <taxon>Pseudomonadati</taxon>
        <taxon>Pseudomonadota</taxon>
        <taxon>Alphaproteobacteria</taxon>
        <taxon>Rhodobacterales</taxon>
        <taxon>Paracoccaceae</taxon>
        <taxon>Pseudogemmobacter</taxon>
    </lineage>
</organism>
<dbReference type="InterPro" id="IPR032307">
    <property type="entry name" value="PepSY_TM-like_2"/>
</dbReference>
<feature type="transmembrane region" description="Helical" evidence="1">
    <location>
        <begin position="188"/>
        <end position="208"/>
    </location>
</feature>
<accession>A0ABS8CND3</accession>
<evidence type="ECO:0000256" key="1">
    <source>
        <dbReference type="SAM" id="Phobius"/>
    </source>
</evidence>
<evidence type="ECO:0000313" key="2">
    <source>
        <dbReference type="EMBL" id="MCB5410898.1"/>
    </source>
</evidence>
<comment type="caution">
    <text evidence="2">The sequence shown here is derived from an EMBL/GenBank/DDBJ whole genome shotgun (WGS) entry which is preliminary data.</text>
</comment>
<reference evidence="2 3" key="1">
    <citation type="submission" date="2020-07" db="EMBL/GenBank/DDBJ databases">
        <title>Pseudogemmobacter sp. nov., isolated from poultry manure in Taiwan.</title>
        <authorList>
            <person name="Lin S.-Y."/>
            <person name="Tang Y.-S."/>
            <person name="Young C.-C."/>
        </authorList>
    </citation>
    <scope>NUCLEOTIDE SEQUENCE [LARGE SCALE GENOMIC DNA]</scope>
    <source>
        <strain evidence="2 3">CC-YST710</strain>
    </source>
</reference>
<dbReference type="Pfam" id="PF16357">
    <property type="entry name" value="PepSY_TM_like_2"/>
    <property type="match status" value="1"/>
</dbReference>
<protein>
    <submittedName>
        <fullName evidence="2">PepSY-associated TM helix domain-containing protein</fullName>
    </submittedName>
</protein>
<keyword evidence="1" id="KW-0472">Membrane</keyword>
<sequence length="209" mass="23036">MSPSLSSITNRSFWLRQLRLWHWVSAAISLGGMLMFAATGLMLNNPGLFSARPETRETLYQLPGPLQAGLAAFPAETHAPLPEAVTGWALDELRLDLRGRATETSADEIYISLPTPGGDGWLAIDRSLGEVVLSRTEAGWAAYLNDLHKGRHAGEIWSWFIDFMALACILFTLTGFGLLWLQARQRPATWPLGWASIALPVIVALLFIH</sequence>
<dbReference type="PANTHER" id="PTHR40115:SF1">
    <property type="entry name" value="INNER MEMBRANE PROTEIN WITH PEPSY TM HELIX"/>
    <property type="match status" value="1"/>
</dbReference>
<dbReference type="RefSeq" id="WP_226936195.1">
    <property type="nucleotide sequence ID" value="NZ_JACDXX010000011.1"/>
</dbReference>
<keyword evidence="1" id="KW-1133">Transmembrane helix</keyword>
<feature type="transmembrane region" description="Helical" evidence="1">
    <location>
        <begin position="20"/>
        <end position="43"/>
    </location>
</feature>
<dbReference type="EMBL" id="JACDXX010000011">
    <property type="protein sequence ID" value="MCB5410898.1"/>
    <property type="molecule type" value="Genomic_DNA"/>
</dbReference>
<evidence type="ECO:0000313" key="3">
    <source>
        <dbReference type="Proteomes" id="UP001198571"/>
    </source>
</evidence>